<gene>
    <name evidence="1" type="ORF">FD09_GL001498</name>
</gene>
<dbReference type="Proteomes" id="UP000051330">
    <property type="component" value="Unassembled WGS sequence"/>
</dbReference>
<comment type="caution">
    <text evidence="1">The sequence shown here is derived from an EMBL/GenBank/DDBJ whole genome shotgun (WGS) entry which is preliminary data.</text>
</comment>
<accession>A0A0R1N3M4</accession>
<proteinExistence type="predicted"/>
<name>A0A0R1N3M4_9LACO</name>
<evidence type="ECO:0000313" key="1">
    <source>
        <dbReference type="EMBL" id="KRL14329.1"/>
    </source>
</evidence>
<dbReference type="AlphaFoldDB" id="A0A0R1N3M4"/>
<protein>
    <recommendedName>
        <fullName evidence="3">Gas vesicle protein</fullName>
    </recommendedName>
</protein>
<dbReference type="EMBL" id="AZEC01000002">
    <property type="protein sequence ID" value="KRL14329.1"/>
    <property type="molecule type" value="Genomic_DNA"/>
</dbReference>
<evidence type="ECO:0000313" key="2">
    <source>
        <dbReference type="Proteomes" id="UP000051330"/>
    </source>
</evidence>
<dbReference type="STRING" id="1423792.FD09_GL001498"/>
<organism evidence="1 2">
    <name type="scientific">Schleiferilactobacillus perolens DSM 12744</name>
    <dbReference type="NCBI Taxonomy" id="1423792"/>
    <lineage>
        <taxon>Bacteria</taxon>
        <taxon>Bacillati</taxon>
        <taxon>Bacillota</taxon>
        <taxon>Bacilli</taxon>
        <taxon>Lactobacillales</taxon>
        <taxon>Lactobacillaceae</taxon>
        <taxon>Schleiferilactobacillus</taxon>
    </lineage>
</organism>
<dbReference type="RefSeq" id="WP_057818457.1">
    <property type="nucleotide sequence ID" value="NZ_AZEC01000002.1"/>
</dbReference>
<reference evidence="1 2" key="1">
    <citation type="journal article" date="2015" name="Genome Announc.">
        <title>Expanding the biotechnology potential of lactobacilli through comparative genomics of 213 strains and associated genera.</title>
        <authorList>
            <person name="Sun Z."/>
            <person name="Harris H.M."/>
            <person name="McCann A."/>
            <person name="Guo C."/>
            <person name="Argimon S."/>
            <person name="Zhang W."/>
            <person name="Yang X."/>
            <person name="Jeffery I.B."/>
            <person name="Cooney J.C."/>
            <person name="Kagawa T.F."/>
            <person name="Liu W."/>
            <person name="Song Y."/>
            <person name="Salvetti E."/>
            <person name="Wrobel A."/>
            <person name="Rasinkangas P."/>
            <person name="Parkhill J."/>
            <person name="Rea M.C."/>
            <person name="O'Sullivan O."/>
            <person name="Ritari J."/>
            <person name="Douillard F.P."/>
            <person name="Paul Ross R."/>
            <person name="Yang R."/>
            <person name="Briner A.E."/>
            <person name="Felis G.E."/>
            <person name="de Vos W.M."/>
            <person name="Barrangou R."/>
            <person name="Klaenhammer T.R."/>
            <person name="Caufield P.W."/>
            <person name="Cui Y."/>
            <person name="Zhang H."/>
            <person name="O'Toole P.W."/>
        </authorList>
    </citation>
    <scope>NUCLEOTIDE SEQUENCE [LARGE SCALE GENOMIC DNA]</scope>
    <source>
        <strain evidence="1 2">DSM 12744</strain>
    </source>
</reference>
<sequence length="118" mass="12770">MPKFRHGLILGAIVGGATALFTAKKTGPQRQRETAAYLDDVTRAVDEVSNSASRLQTALGKLLGQLQTTVPTVQQQIQQDITDFQFQAAPRLKQINESIATLQKDAAPLTGEQDKSHA</sequence>
<evidence type="ECO:0008006" key="3">
    <source>
        <dbReference type="Google" id="ProtNLM"/>
    </source>
</evidence>
<dbReference type="PATRIC" id="fig|1423792.3.peg.1514"/>
<keyword evidence="2" id="KW-1185">Reference proteome</keyword>
<dbReference type="OrthoDB" id="2310395at2"/>